<accession>A0A372J9D6</accession>
<dbReference type="Pfam" id="PF00892">
    <property type="entry name" value="EamA"/>
    <property type="match status" value="1"/>
</dbReference>
<sequence length="481" mass="51181">MVRLSPNGVLGLWVTFTLGVPFLLISIAARDLPADVLTCARFALAAGTLVAVTWVRRGRGEALGAPARLLSSRPVEVVAVGVCSAALPSVLITIGEHHVQTGLTSLLLATTPMWIALGNPLLFPAERLGARRALCLLVALCGTALTTAADGTGGPLVWSALPLAAALSYAAGSLVVRSRLRDVDPFALTGAQMAVAVVVTAPFAATHLSAVRWGAGPWAAVLALGVLCSGLGWLANTVLVQRVSAVQASLVSFAAPVVSMLLGTIVLGERLSALQVGAAGLVVAAIVSFGLPSRRPGPHREVGAILELAILGFLAEDPLHAYELRKRISKLVGHVRPVSDGSLYPALQRLRRRELVTRTPAPGEGGPARQVFALTDAGRVELERLLTHPDDLDITDRNKYFVILAFLHLLPAPAQADILRRRLEFLEDPRRGFFLVEDRPQREDELRSPFRAGIQHIARTTSAAERAWLARTLDTLRLEPS</sequence>
<dbReference type="InterPro" id="IPR036388">
    <property type="entry name" value="WH-like_DNA-bd_sf"/>
</dbReference>
<dbReference type="InterPro" id="IPR050638">
    <property type="entry name" value="AA-Vitamin_Transporters"/>
</dbReference>
<feature type="transmembrane region" description="Helical" evidence="6">
    <location>
        <begin position="101"/>
        <end position="121"/>
    </location>
</feature>
<feature type="transmembrane region" description="Helical" evidence="6">
    <location>
        <begin position="75"/>
        <end position="95"/>
    </location>
</feature>
<keyword evidence="5 6" id="KW-0472">Membrane</keyword>
<reference evidence="9 10" key="1">
    <citation type="submission" date="2018-08" db="EMBL/GenBank/DDBJ databases">
        <title>Actinomadura jelena sp. nov., a novel Actinomycete isolated from soil in Chad.</title>
        <authorList>
            <person name="Shi L."/>
        </authorList>
    </citation>
    <scope>NUCLEOTIDE SEQUENCE [LARGE SCALE GENOMIC DNA]</scope>
    <source>
        <strain evidence="9 10">NEAU-G17</strain>
    </source>
</reference>
<name>A0A372J9D6_9ACTN</name>
<evidence type="ECO:0000256" key="1">
    <source>
        <dbReference type="ARBA" id="ARBA00004141"/>
    </source>
</evidence>
<dbReference type="OrthoDB" id="2374094at2"/>
<dbReference type="AlphaFoldDB" id="A0A372J9D6"/>
<dbReference type="GO" id="GO:0016020">
    <property type="term" value="C:membrane"/>
    <property type="evidence" value="ECO:0007669"/>
    <property type="project" value="UniProtKB-SubCell"/>
</dbReference>
<dbReference type="EMBL" id="QURH01001044">
    <property type="protein sequence ID" value="RFU36597.1"/>
    <property type="molecule type" value="Genomic_DNA"/>
</dbReference>
<feature type="transmembrane region" description="Helical" evidence="6">
    <location>
        <begin position="35"/>
        <end position="55"/>
    </location>
</feature>
<feature type="transmembrane region" description="Helical" evidence="6">
    <location>
        <begin position="217"/>
        <end position="236"/>
    </location>
</feature>
<evidence type="ECO:0000256" key="5">
    <source>
        <dbReference type="ARBA" id="ARBA00023136"/>
    </source>
</evidence>
<feature type="transmembrane region" description="Helical" evidence="6">
    <location>
        <begin position="186"/>
        <end position="205"/>
    </location>
</feature>
<keyword evidence="3 6" id="KW-0812">Transmembrane</keyword>
<comment type="similarity">
    <text evidence="2">Belongs to the EamA transporter family.</text>
</comment>
<dbReference type="PANTHER" id="PTHR32322:SF2">
    <property type="entry name" value="EAMA DOMAIN-CONTAINING PROTEIN"/>
    <property type="match status" value="1"/>
</dbReference>
<feature type="transmembrane region" description="Helical" evidence="6">
    <location>
        <begin position="133"/>
        <end position="149"/>
    </location>
</feature>
<organism evidence="9 10">
    <name type="scientific">Actinomadura logoneensis</name>
    <dbReference type="NCBI Taxonomy" id="2293572"/>
    <lineage>
        <taxon>Bacteria</taxon>
        <taxon>Bacillati</taxon>
        <taxon>Actinomycetota</taxon>
        <taxon>Actinomycetes</taxon>
        <taxon>Streptosporangiales</taxon>
        <taxon>Thermomonosporaceae</taxon>
        <taxon>Actinomadura</taxon>
    </lineage>
</organism>
<dbReference type="InterPro" id="IPR005149">
    <property type="entry name" value="Tscrpt_reg_PadR_N"/>
</dbReference>
<evidence type="ECO:0000256" key="2">
    <source>
        <dbReference type="ARBA" id="ARBA00007362"/>
    </source>
</evidence>
<comment type="subcellular location">
    <subcellularLocation>
        <location evidence="1">Membrane</location>
        <topology evidence="1">Multi-pass membrane protein</topology>
    </subcellularLocation>
</comment>
<dbReference type="Gene3D" id="1.10.10.10">
    <property type="entry name" value="Winged helix-like DNA-binding domain superfamily/Winged helix DNA-binding domain"/>
    <property type="match status" value="1"/>
</dbReference>
<evidence type="ECO:0000256" key="6">
    <source>
        <dbReference type="SAM" id="Phobius"/>
    </source>
</evidence>
<keyword evidence="4 6" id="KW-1133">Transmembrane helix</keyword>
<evidence type="ECO:0000313" key="10">
    <source>
        <dbReference type="Proteomes" id="UP000261811"/>
    </source>
</evidence>
<dbReference type="Pfam" id="PF03551">
    <property type="entry name" value="PadR"/>
    <property type="match status" value="1"/>
</dbReference>
<dbReference type="InterPro" id="IPR037185">
    <property type="entry name" value="EmrE-like"/>
</dbReference>
<evidence type="ECO:0000259" key="8">
    <source>
        <dbReference type="Pfam" id="PF03551"/>
    </source>
</evidence>
<evidence type="ECO:0000256" key="4">
    <source>
        <dbReference type="ARBA" id="ARBA00022989"/>
    </source>
</evidence>
<dbReference type="SUPFAM" id="SSF103481">
    <property type="entry name" value="Multidrug resistance efflux transporter EmrE"/>
    <property type="match status" value="2"/>
</dbReference>
<dbReference type="PANTHER" id="PTHR32322">
    <property type="entry name" value="INNER MEMBRANE TRANSPORTER"/>
    <property type="match status" value="1"/>
</dbReference>
<evidence type="ECO:0008006" key="11">
    <source>
        <dbReference type="Google" id="ProtNLM"/>
    </source>
</evidence>
<evidence type="ECO:0000259" key="7">
    <source>
        <dbReference type="Pfam" id="PF00892"/>
    </source>
</evidence>
<feature type="transmembrane region" description="Helical" evidence="6">
    <location>
        <begin position="273"/>
        <end position="291"/>
    </location>
</feature>
<dbReference type="InterPro" id="IPR000620">
    <property type="entry name" value="EamA_dom"/>
</dbReference>
<keyword evidence="10" id="KW-1185">Reference proteome</keyword>
<comment type="caution">
    <text evidence="9">The sequence shown here is derived from an EMBL/GenBank/DDBJ whole genome shotgun (WGS) entry which is preliminary data.</text>
</comment>
<dbReference type="SUPFAM" id="SSF46785">
    <property type="entry name" value="Winged helix' DNA-binding domain"/>
    <property type="match status" value="1"/>
</dbReference>
<protein>
    <recommendedName>
        <fullName evidence="11">EamA family transporter</fullName>
    </recommendedName>
</protein>
<feature type="domain" description="Transcription regulator PadR N-terminal" evidence="8">
    <location>
        <begin position="310"/>
        <end position="383"/>
    </location>
</feature>
<dbReference type="Proteomes" id="UP000261811">
    <property type="component" value="Unassembled WGS sequence"/>
</dbReference>
<proteinExistence type="inferred from homology"/>
<feature type="transmembrane region" description="Helical" evidence="6">
    <location>
        <begin position="248"/>
        <end position="267"/>
    </location>
</feature>
<gene>
    <name evidence="9" type="ORF">DZF91_37360</name>
</gene>
<feature type="transmembrane region" description="Helical" evidence="6">
    <location>
        <begin position="9"/>
        <end position="29"/>
    </location>
</feature>
<dbReference type="InterPro" id="IPR036390">
    <property type="entry name" value="WH_DNA-bd_sf"/>
</dbReference>
<evidence type="ECO:0000313" key="9">
    <source>
        <dbReference type="EMBL" id="RFU36597.1"/>
    </source>
</evidence>
<evidence type="ECO:0000256" key="3">
    <source>
        <dbReference type="ARBA" id="ARBA00022692"/>
    </source>
</evidence>
<feature type="domain" description="EamA" evidence="7">
    <location>
        <begin position="161"/>
        <end position="287"/>
    </location>
</feature>
<feature type="transmembrane region" description="Helical" evidence="6">
    <location>
        <begin position="155"/>
        <end position="174"/>
    </location>
</feature>
<dbReference type="RefSeq" id="WP_117361744.1">
    <property type="nucleotide sequence ID" value="NZ_QURH01001044.1"/>
</dbReference>